<protein>
    <submittedName>
        <fullName evidence="7">AcrR family transcriptional regulator</fullName>
    </submittedName>
</protein>
<dbReference type="SUPFAM" id="SSF48498">
    <property type="entry name" value="Tetracyclin repressor-like, C-terminal domain"/>
    <property type="match status" value="1"/>
</dbReference>
<feature type="region of interest" description="Disordered" evidence="5">
    <location>
        <begin position="1"/>
        <end position="24"/>
    </location>
</feature>
<dbReference type="InterPro" id="IPR011075">
    <property type="entry name" value="TetR_C"/>
</dbReference>
<dbReference type="Gene3D" id="1.10.10.60">
    <property type="entry name" value="Homeodomain-like"/>
    <property type="match status" value="1"/>
</dbReference>
<dbReference type="InterPro" id="IPR050109">
    <property type="entry name" value="HTH-type_TetR-like_transc_reg"/>
</dbReference>
<evidence type="ECO:0000259" key="6">
    <source>
        <dbReference type="PROSITE" id="PS50977"/>
    </source>
</evidence>
<sequence>MTQDEPEPAEVEPARPGRKRDRSRDTTILEAALEVLAEVGAAGLTMDLVAARAGAGKATIYRRWTSKVELVIDAVAHMKRNQVDIEHLPDTGTLRGDLLGLFKPPSIEEGERKLRIMTGLASLLSQEQALAEAANSAVVEPWAEAHLALMQRAVARGEISASADIATLSQVVPSMAAYRTLVQRKPIDLAFLVSMVDGVIVPALRNQPSGVGQGSTGRRPDPTTSPADESAPAPRRASRARTRSKP</sequence>
<evidence type="ECO:0000313" key="8">
    <source>
        <dbReference type="Proteomes" id="UP000075515"/>
    </source>
</evidence>
<feature type="compositionally biased region" description="Acidic residues" evidence="5">
    <location>
        <begin position="1"/>
        <end position="10"/>
    </location>
</feature>
<evidence type="ECO:0000256" key="4">
    <source>
        <dbReference type="PROSITE-ProRule" id="PRU00335"/>
    </source>
</evidence>
<evidence type="ECO:0000256" key="5">
    <source>
        <dbReference type="SAM" id="MobiDB-lite"/>
    </source>
</evidence>
<feature type="DNA-binding region" description="H-T-H motif" evidence="4">
    <location>
        <begin position="45"/>
        <end position="64"/>
    </location>
</feature>
<dbReference type="InterPro" id="IPR009057">
    <property type="entry name" value="Homeodomain-like_sf"/>
</dbReference>
<dbReference type="EMBL" id="JEMC01003567">
    <property type="protein sequence ID" value="KYF80317.1"/>
    <property type="molecule type" value="Genomic_DNA"/>
</dbReference>
<dbReference type="GO" id="GO:0003700">
    <property type="term" value="F:DNA-binding transcription factor activity"/>
    <property type="evidence" value="ECO:0007669"/>
    <property type="project" value="TreeGrafter"/>
</dbReference>
<keyword evidence="1" id="KW-0805">Transcription regulation</keyword>
<reference evidence="7 8" key="1">
    <citation type="submission" date="2014-02" db="EMBL/GenBank/DDBJ databases">
        <title>The small core and large imbalanced accessory genome model reveals a collaborative survival strategy of Sorangium cellulosum strains in nature.</title>
        <authorList>
            <person name="Han K."/>
            <person name="Peng R."/>
            <person name="Blom J."/>
            <person name="Li Y.-Z."/>
        </authorList>
    </citation>
    <scope>NUCLEOTIDE SEQUENCE [LARGE SCALE GENOMIC DNA]</scope>
    <source>
        <strain evidence="7 8">So0149</strain>
    </source>
</reference>
<keyword evidence="2 4" id="KW-0238">DNA-binding</keyword>
<dbReference type="InterPro" id="IPR001647">
    <property type="entry name" value="HTH_TetR"/>
</dbReference>
<dbReference type="Proteomes" id="UP000075515">
    <property type="component" value="Unassembled WGS sequence"/>
</dbReference>
<feature type="compositionally biased region" description="Basic residues" evidence="5">
    <location>
        <begin position="236"/>
        <end position="246"/>
    </location>
</feature>
<dbReference type="Gene3D" id="1.10.357.10">
    <property type="entry name" value="Tetracycline Repressor, domain 2"/>
    <property type="match status" value="1"/>
</dbReference>
<name>A0A150RJ71_SORCE</name>
<keyword evidence="3" id="KW-0804">Transcription</keyword>
<dbReference type="PANTHER" id="PTHR30055:SF148">
    <property type="entry name" value="TETR-FAMILY TRANSCRIPTIONAL REGULATOR"/>
    <property type="match status" value="1"/>
</dbReference>
<organism evidence="7 8">
    <name type="scientific">Sorangium cellulosum</name>
    <name type="common">Polyangium cellulosum</name>
    <dbReference type="NCBI Taxonomy" id="56"/>
    <lineage>
        <taxon>Bacteria</taxon>
        <taxon>Pseudomonadati</taxon>
        <taxon>Myxococcota</taxon>
        <taxon>Polyangia</taxon>
        <taxon>Polyangiales</taxon>
        <taxon>Polyangiaceae</taxon>
        <taxon>Sorangium</taxon>
    </lineage>
</organism>
<dbReference type="PROSITE" id="PS50977">
    <property type="entry name" value="HTH_TETR_2"/>
    <property type="match status" value="1"/>
</dbReference>
<dbReference type="InterPro" id="IPR036271">
    <property type="entry name" value="Tet_transcr_reg_TetR-rel_C_sf"/>
</dbReference>
<dbReference type="Pfam" id="PF00440">
    <property type="entry name" value="TetR_N"/>
    <property type="match status" value="1"/>
</dbReference>
<proteinExistence type="predicted"/>
<accession>A0A150RJ71</accession>
<evidence type="ECO:0000256" key="1">
    <source>
        <dbReference type="ARBA" id="ARBA00023015"/>
    </source>
</evidence>
<gene>
    <name evidence="7" type="ORF">BE18_27315</name>
</gene>
<comment type="caution">
    <text evidence="7">The sequence shown here is derived from an EMBL/GenBank/DDBJ whole genome shotgun (WGS) entry which is preliminary data.</text>
</comment>
<dbReference type="Pfam" id="PF16859">
    <property type="entry name" value="TetR_C_11"/>
    <property type="match status" value="1"/>
</dbReference>
<dbReference type="SUPFAM" id="SSF46689">
    <property type="entry name" value="Homeodomain-like"/>
    <property type="match status" value="1"/>
</dbReference>
<dbReference type="PRINTS" id="PR00455">
    <property type="entry name" value="HTHTETR"/>
</dbReference>
<dbReference type="GO" id="GO:0000976">
    <property type="term" value="F:transcription cis-regulatory region binding"/>
    <property type="evidence" value="ECO:0007669"/>
    <property type="project" value="TreeGrafter"/>
</dbReference>
<dbReference type="PANTHER" id="PTHR30055">
    <property type="entry name" value="HTH-TYPE TRANSCRIPTIONAL REGULATOR RUTR"/>
    <property type="match status" value="1"/>
</dbReference>
<evidence type="ECO:0000256" key="2">
    <source>
        <dbReference type="ARBA" id="ARBA00023125"/>
    </source>
</evidence>
<feature type="domain" description="HTH tetR-type" evidence="6">
    <location>
        <begin position="22"/>
        <end position="82"/>
    </location>
</feature>
<dbReference type="AlphaFoldDB" id="A0A150RJ71"/>
<feature type="compositionally biased region" description="Low complexity" evidence="5">
    <location>
        <begin position="225"/>
        <end position="235"/>
    </location>
</feature>
<evidence type="ECO:0000313" key="7">
    <source>
        <dbReference type="EMBL" id="KYF80317.1"/>
    </source>
</evidence>
<feature type="region of interest" description="Disordered" evidence="5">
    <location>
        <begin position="205"/>
        <end position="246"/>
    </location>
</feature>
<evidence type="ECO:0000256" key="3">
    <source>
        <dbReference type="ARBA" id="ARBA00023163"/>
    </source>
</evidence>